<dbReference type="AlphaFoldDB" id="A0A4R6P7Z1"/>
<dbReference type="OrthoDB" id="6240595at2"/>
<dbReference type="Gene3D" id="2.120.10.100">
    <property type="entry name" value="Apyrase"/>
    <property type="match status" value="1"/>
</dbReference>
<comment type="caution">
    <text evidence="6">The sequence shown here is derived from an EMBL/GenBank/DDBJ whole genome shotgun (WGS) entry which is preliminary data.</text>
</comment>
<dbReference type="RefSeq" id="WP_133539952.1">
    <property type="nucleotide sequence ID" value="NZ_SNXI01000010.1"/>
</dbReference>
<protein>
    <submittedName>
        <fullName evidence="6">Soluble calcium-activated nucleotidase 1</fullName>
    </submittedName>
</protein>
<evidence type="ECO:0000313" key="7">
    <source>
        <dbReference type="Proteomes" id="UP000295531"/>
    </source>
</evidence>
<dbReference type="InterPro" id="IPR009283">
    <property type="entry name" value="Apyrase"/>
</dbReference>
<dbReference type="PANTHER" id="PTHR13023:SF3">
    <property type="entry name" value="SOLUBLE CALCIUM-ACTIVATED NUCLEOTIDASE 1"/>
    <property type="match status" value="1"/>
</dbReference>
<comment type="similarity">
    <text evidence="5">Belongs to the apyrase family.</text>
</comment>
<accession>A0A4R6P7Z1</accession>
<evidence type="ECO:0000256" key="4">
    <source>
        <dbReference type="ARBA" id="ARBA00022837"/>
    </source>
</evidence>
<dbReference type="GO" id="GO:0004382">
    <property type="term" value="F:GDP phosphatase activity"/>
    <property type="evidence" value="ECO:0007669"/>
    <property type="project" value="TreeGrafter"/>
</dbReference>
<evidence type="ECO:0000256" key="5">
    <source>
        <dbReference type="ARBA" id="ARBA00025738"/>
    </source>
</evidence>
<dbReference type="Proteomes" id="UP000295531">
    <property type="component" value="Unassembled WGS sequence"/>
</dbReference>
<evidence type="ECO:0000256" key="3">
    <source>
        <dbReference type="ARBA" id="ARBA00022801"/>
    </source>
</evidence>
<comment type="cofactor">
    <cofactor evidence="1">
        <name>Ca(2+)</name>
        <dbReference type="ChEBI" id="CHEBI:29108"/>
    </cofactor>
</comment>
<dbReference type="EMBL" id="SNXI01000010">
    <property type="protein sequence ID" value="TDP32189.1"/>
    <property type="molecule type" value="Genomic_DNA"/>
</dbReference>
<dbReference type="GO" id="GO:0045134">
    <property type="term" value="F:UDP phosphatase activity"/>
    <property type="evidence" value="ECO:0007669"/>
    <property type="project" value="TreeGrafter"/>
</dbReference>
<name>A0A4R6P7Z1_9GAMM</name>
<dbReference type="InterPro" id="IPR036258">
    <property type="entry name" value="Apyrase_sf"/>
</dbReference>
<keyword evidence="7" id="KW-1185">Reference proteome</keyword>
<dbReference type="GO" id="GO:0005509">
    <property type="term" value="F:calcium ion binding"/>
    <property type="evidence" value="ECO:0007669"/>
    <property type="project" value="InterPro"/>
</dbReference>
<reference evidence="6 7" key="1">
    <citation type="submission" date="2019-03" db="EMBL/GenBank/DDBJ databases">
        <title>Freshwater and sediment microbial communities from various areas in North America, analyzing microbe dynamics in response to fracking.</title>
        <authorList>
            <person name="Lamendella R."/>
        </authorList>
    </citation>
    <scope>NUCLEOTIDE SEQUENCE [LARGE SCALE GENOMIC DNA]</scope>
    <source>
        <strain evidence="6 7">18_TX</strain>
    </source>
</reference>
<dbReference type="Pfam" id="PF06079">
    <property type="entry name" value="Apyrase"/>
    <property type="match status" value="1"/>
</dbReference>
<sequence length="315" mass="35927">MKQTPFDKQRQQRYDNKQREFLLAIITDEDDSSQVELDDGQTAWRSTLRYDELVREATGTYELHDIEEDDGGEHHLISLIAEGGRGAEFSELVMFGKHLMTFDDRTGLVCEIRHQNQLVPRQILMTGSGDEKFKGFKSEWATIKGNELIVGSHGKKPEEEWIKVIGRNYGLQSINWHDNYQALREAAGLGPEGYMVHEAAEWHPQLQKWLFFPRKISNQAFEPQHDENCCGSNKLFIVSEDFSDIQIIEVGEAIGERGVSSFKILPGFPNECVALKSVEVGNRTETYFFAFDLQGNVLHADTLIGHYKCEGIEIV</sequence>
<evidence type="ECO:0000256" key="1">
    <source>
        <dbReference type="ARBA" id="ARBA00001913"/>
    </source>
</evidence>
<keyword evidence="2" id="KW-0479">Metal-binding</keyword>
<dbReference type="SUPFAM" id="SSF101887">
    <property type="entry name" value="Apyrase"/>
    <property type="match status" value="1"/>
</dbReference>
<evidence type="ECO:0000256" key="2">
    <source>
        <dbReference type="ARBA" id="ARBA00022723"/>
    </source>
</evidence>
<dbReference type="PANTHER" id="PTHR13023">
    <property type="entry name" value="APYRASE"/>
    <property type="match status" value="1"/>
</dbReference>
<proteinExistence type="inferred from homology"/>
<keyword evidence="4" id="KW-0106">Calcium</keyword>
<evidence type="ECO:0000313" key="6">
    <source>
        <dbReference type="EMBL" id="TDP32189.1"/>
    </source>
</evidence>
<keyword evidence="3" id="KW-0378">Hydrolase</keyword>
<organism evidence="6 7">
    <name type="scientific">Idiomarina aquatica</name>
    <dbReference type="NCBI Taxonomy" id="1327752"/>
    <lineage>
        <taxon>Bacteria</taxon>
        <taxon>Pseudomonadati</taxon>
        <taxon>Pseudomonadota</taxon>
        <taxon>Gammaproteobacteria</taxon>
        <taxon>Alteromonadales</taxon>
        <taxon>Idiomarinaceae</taxon>
        <taxon>Idiomarina</taxon>
    </lineage>
</organism>
<dbReference type="GO" id="GO:0030166">
    <property type="term" value="P:proteoglycan biosynthetic process"/>
    <property type="evidence" value="ECO:0007669"/>
    <property type="project" value="TreeGrafter"/>
</dbReference>
<gene>
    <name evidence="6" type="ORF">DEU29_11048</name>
</gene>